<evidence type="ECO:0008006" key="3">
    <source>
        <dbReference type="Google" id="ProtNLM"/>
    </source>
</evidence>
<organism evidence="2">
    <name type="scientific">marine sediment metagenome</name>
    <dbReference type="NCBI Taxonomy" id="412755"/>
    <lineage>
        <taxon>unclassified sequences</taxon>
        <taxon>metagenomes</taxon>
        <taxon>ecological metagenomes</taxon>
    </lineage>
</organism>
<dbReference type="Gene3D" id="3.40.1620.10">
    <property type="entry name" value="YefM-like domain"/>
    <property type="match status" value="1"/>
</dbReference>
<dbReference type="NCBIfam" id="TIGR01552">
    <property type="entry name" value="phd_fam"/>
    <property type="match status" value="1"/>
</dbReference>
<proteinExistence type="inferred from homology"/>
<evidence type="ECO:0000256" key="1">
    <source>
        <dbReference type="ARBA" id="ARBA00009981"/>
    </source>
</evidence>
<accession>X1BPU2</accession>
<dbReference type="InterPro" id="IPR006442">
    <property type="entry name" value="Antitoxin_Phd/YefM"/>
</dbReference>
<sequence>MEKIIGITNARNNIKEIVDIISDKDEIYIVTRDSNPEVVIMSYKKYLENKKLINQIWKLKYEKSVKKSQLQFKKWLKEKGYDVNKLSEEEI</sequence>
<dbReference type="Pfam" id="PF02604">
    <property type="entry name" value="PhdYeFM_antitox"/>
    <property type="match status" value="1"/>
</dbReference>
<dbReference type="AlphaFoldDB" id="X1BPU2"/>
<protein>
    <recommendedName>
        <fullName evidence="3">Antitoxin</fullName>
    </recommendedName>
</protein>
<dbReference type="InterPro" id="IPR036165">
    <property type="entry name" value="YefM-like_sf"/>
</dbReference>
<comment type="similarity">
    <text evidence="1">Belongs to the phD/YefM antitoxin family.</text>
</comment>
<gene>
    <name evidence="2" type="ORF">S01H4_26585</name>
</gene>
<feature type="non-terminal residue" evidence="2">
    <location>
        <position position="91"/>
    </location>
</feature>
<dbReference type="SUPFAM" id="SSF143120">
    <property type="entry name" value="YefM-like"/>
    <property type="match status" value="1"/>
</dbReference>
<name>X1BPU2_9ZZZZ</name>
<comment type="caution">
    <text evidence="2">The sequence shown here is derived from an EMBL/GenBank/DDBJ whole genome shotgun (WGS) entry which is preliminary data.</text>
</comment>
<reference evidence="2" key="1">
    <citation type="journal article" date="2014" name="Front. Microbiol.">
        <title>High frequency of phylogenetically diverse reductive dehalogenase-homologous genes in deep subseafloor sedimentary metagenomes.</title>
        <authorList>
            <person name="Kawai M."/>
            <person name="Futagami T."/>
            <person name="Toyoda A."/>
            <person name="Takaki Y."/>
            <person name="Nishi S."/>
            <person name="Hori S."/>
            <person name="Arai W."/>
            <person name="Tsubouchi T."/>
            <person name="Morono Y."/>
            <person name="Uchiyama I."/>
            <person name="Ito T."/>
            <person name="Fujiyama A."/>
            <person name="Inagaki F."/>
            <person name="Takami H."/>
        </authorList>
    </citation>
    <scope>NUCLEOTIDE SEQUENCE</scope>
    <source>
        <strain evidence="2">Expedition CK06-06</strain>
    </source>
</reference>
<evidence type="ECO:0000313" key="2">
    <source>
        <dbReference type="EMBL" id="GAG86088.1"/>
    </source>
</evidence>
<dbReference type="EMBL" id="BART01012847">
    <property type="protein sequence ID" value="GAG86088.1"/>
    <property type="molecule type" value="Genomic_DNA"/>
</dbReference>